<evidence type="ECO:0000256" key="1">
    <source>
        <dbReference type="SAM" id="MobiDB-lite"/>
    </source>
</evidence>
<dbReference type="EMBL" id="JAHQIW010000948">
    <property type="protein sequence ID" value="KAJ1350830.1"/>
    <property type="molecule type" value="Genomic_DNA"/>
</dbReference>
<organism evidence="2 3">
    <name type="scientific">Parelaphostrongylus tenuis</name>
    <name type="common">Meningeal worm</name>
    <dbReference type="NCBI Taxonomy" id="148309"/>
    <lineage>
        <taxon>Eukaryota</taxon>
        <taxon>Metazoa</taxon>
        <taxon>Ecdysozoa</taxon>
        <taxon>Nematoda</taxon>
        <taxon>Chromadorea</taxon>
        <taxon>Rhabditida</taxon>
        <taxon>Rhabditina</taxon>
        <taxon>Rhabditomorpha</taxon>
        <taxon>Strongyloidea</taxon>
        <taxon>Metastrongylidae</taxon>
        <taxon>Parelaphostrongylus</taxon>
    </lineage>
</organism>
<evidence type="ECO:0000313" key="2">
    <source>
        <dbReference type="EMBL" id="KAJ1350830.1"/>
    </source>
</evidence>
<protein>
    <submittedName>
        <fullName evidence="2">Uncharacterized protein</fullName>
    </submittedName>
</protein>
<dbReference type="Proteomes" id="UP001196413">
    <property type="component" value="Unassembled WGS sequence"/>
</dbReference>
<dbReference type="AlphaFoldDB" id="A0AAD5QJH9"/>
<accession>A0AAD5QJH9</accession>
<feature type="region of interest" description="Disordered" evidence="1">
    <location>
        <begin position="52"/>
        <end position="110"/>
    </location>
</feature>
<proteinExistence type="predicted"/>
<reference evidence="2" key="1">
    <citation type="submission" date="2021-06" db="EMBL/GenBank/DDBJ databases">
        <title>Parelaphostrongylus tenuis whole genome reference sequence.</title>
        <authorList>
            <person name="Garwood T.J."/>
            <person name="Larsen P.A."/>
            <person name="Fountain-Jones N.M."/>
            <person name="Garbe J.R."/>
            <person name="Macchietto M.G."/>
            <person name="Kania S.A."/>
            <person name="Gerhold R.W."/>
            <person name="Richards J.E."/>
            <person name="Wolf T.M."/>
        </authorList>
    </citation>
    <scope>NUCLEOTIDE SEQUENCE</scope>
    <source>
        <strain evidence="2">MNPRO001-30</strain>
        <tissue evidence="2">Meninges</tissue>
    </source>
</reference>
<feature type="compositionally biased region" description="Polar residues" evidence="1">
    <location>
        <begin position="94"/>
        <end position="110"/>
    </location>
</feature>
<comment type="caution">
    <text evidence="2">The sequence shown here is derived from an EMBL/GenBank/DDBJ whole genome shotgun (WGS) entry which is preliminary data.</text>
</comment>
<name>A0AAD5QJH9_PARTN</name>
<keyword evidence="3" id="KW-1185">Reference proteome</keyword>
<sequence>MVDECSSMTWRLLAEEFNYLLTINVGIYMLDGDKKVYDPMFISMKMNEYEKITSGNGAIPPPPDGKTPQEKPELPAGDYEALGAPYEEPAPAEQSKSGQKTAKRVGNSSADLSQYRYDVNSVTSIDAQWSQTPCVSRRD</sequence>
<evidence type="ECO:0000313" key="3">
    <source>
        <dbReference type="Proteomes" id="UP001196413"/>
    </source>
</evidence>
<gene>
    <name evidence="2" type="ORF">KIN20_006720</name>
</gene>